<comment type="caution">
    <text evidence="2">The sequence shown here is derived from an EMBL/GenBank/DDBJ whole genome shotgun (WGS) entry which is preliminary data.</text>
</comment>
<evidence type="ECO:0000313" key="2">
    <source>
        <dbReference type="EMBL" id="CAK9072531.1"/>
    </source>
</evidence>
<evidence type="ECO:0000313" key="3">
    <source>
        <dbReference type="Proteomes" id="UP001642464"/>
    </source>
</evidence>
<dbReference type="Proteomes" id="UP001642464">
    <property type="component" value="Unassembled WGS sequence"/>
</dbReference>
<evidence type="ECO:0000256" key="1">
    <source>
        <dbReference type="SAM" id="MobiDB-lite"/>
    </source>
</evidence>
<organism evidence="2 3">
    <name type="scientific">Durusdinium trenchii</name>
    <dbReference type="NCBI Taxonomy" id="1381693"/>
    <lineage>
        <taxon>Eukaryota</taxon>
        <taxon>Sar</taxon>
        <taxon>Alveolata</taxon>
        <taxon>Dinophyceae</taxon>
        <taxon>Suessiales</taxon>
        <taxon>Symbiodiniaceae</taxon>
        <taxon>Durusdinium</taxon>
    </lineage>
</organism>
<keyword evidence="3" id="KW-1185">Reference proteome</keyword>
<name>A0ABP0PA13_9DINO</name>
<sequence length="866" mass="97244">MVVSDLDPIAGKDLVLPFPPALQEIFSLPYSISCTRDMEKVSFENMQLSTQGAERQRKDILKTALRFEQLLVERRRTSSDMNDSEILAELVTKYNQYRANAAIKKWQVSADGHQAIWAIIIGLDEISRSLIKQHLDHNKWEESGYNEALLKAKRHQLNETVKGCNAVWQAILVVTPEVQHLHIKKYNMWWAMNCRKMKRSMRDYSQDIDAMLIAKPVCMTVESLVMFQDHIGKPLAKSSSVPGAMMADSAEVDEAQEQLSAAEYAVVCASLAADCKEAVAYNLRVNKVLHLRDQIQTGLQLADRCMERRCMMLCTDKPTDSLSTFMRRVVQEASQCFPEAELQCTHHIGYLDTTKYGRLGMPEINEMASWTLRTLNLKPERSSLVFNFTWYVCDYVTPESGTFFSHETGRSLTDKEDGAQWFSAPATIKSILTACLSKVSTVKGQICVAIDLMTELQSNAYLACYSETAHPLLFQFALGQVKDKLLEDSLNVQMLEWKGGTGLMGAFSPKFCPEPDQSALMVPRTPELKLCRMVGNGHLEIPQEVRAKWLGDPVRSTWVRYQNRVSIPFSILKGLKGICCLVEFNFCVLIQDPDWRVRLKNFDSVFAPTDNPTAAPAPEPVPQDANKDLGQDLPTPERAVDGQKLLTPPALSKEDFDAQYKDCEVKAVTLSVGAQNLTCSIVNDKVYLSTTMNSPSRLLGVQTPSSKPLFLYAGGSWVSEDSKVCLEEQSPQGLVDIGPFTVYKMFVGYEKGMMDLKLTGHGFNRPPAVQRGEESDRIIVAHEAHSVFKPNAVNQKNLRGTNIAGYIGYKVLAASEYLTLVWRFLDMTLSTLFNCLLPHLQLESLGKPFQPLHSRSQDCDTIHVRK</sequence>
<protein>
    <submittedName>
        <fullName evidence="2">Uncharacterized protein</fullName>
    </submittedName>
</protein>
<feature type="region of interest" description="Disordered" evidence="1">
    <location>
        <begin position="610"/>
        <end position="643"/>
    </location>
</feature>
<proteinExistence type="predicted"/>
<dbReference type="EMBL" id="CAXAMM010034225">
    <property type="protein sequence ID" value="CAK9072531.1"/>
    <property type="molecule type" value="Genomic_DNA"/>
</dbReference>
<gene>
    <name evidence="2" type="ORF">SCF082_LOCUS35664</name>
</gene>
<reference evidence="2 3" key="1">
    <citation type="submission" date="2024-02" db="EMBL/GenBank/DDBJ databases">
        <authorList>
            <person name="Chen Y."/>
            <person name="Shah S."/>
            <person name="Dougan E. K."/>
            <person name="Thang M."/>
            <person name="Chan C."/>
        </authorList>
    </citation>
    <scope>NUCLEOTIDE SEQUENCE [LARGE SCALE GENOMIC DNA]</scope>
</reference>
<accession>A0ABP0PA13</accession>